<evidence type="ECO:0000256" key="5">
    <source>
        <dbReference type="ARBA" id="ARBA00023235"/>
    </source>
</evidence>
<dbReference type="Pfam" id="PF00580">
    <property type="entry name" value="UvrD-helicase"/>
    <property type="match status" value="1"/>
</dbReference>
<organism evidence="11 12">
    <name type="scientific">Arsukibacterium indicum</name>
    <dbReference type="NCBI Taxonomy" id="2848612"/>
    <lineage>
        <taxon>Bacteria</taxon>
        <taxon>Pseudomonadati</taxon>
        <taxon>Pseudomonadota</taxon>
        <taxon>Gammaproteobacteria</taxon>
        <taxon>Chromatiales</taxon>
        <taxon>Chromatiaceae</taxon>
        <taxon>Arsukibacterium</taxon>
    </lineage>
</organism>
<comment type="catalytic activity">
    <reaction evidence="6">
        <text>Couples ATP hydrolysis with the unwinding of duplex DNA by translocating in the 3'-5' direction.</text>
        <dbReference type="EC" id="5.6.2.4"/>
    </reaction>
</comment>
<dbReference type="Proteomes" id="UP000704611">
    <property type="component" value="Unassembled WGS sequence"/>
</dbReference>
<protein>
    <recommendedName>
        <fullName evidence="7">DNA 3'-5' helicase</fullName>
        <ecNumber evidence="7">5.6.2.4</ecNumber>
    </recommendedName>
</protein>
<dbReference type="PANTHER" id="PTHR11070:SF45">
    <property type="entry name" value="DNA 3'-5' HELICASE"/>
    <property type="match status" value="1"/>
</dbReference>
<keyword evidence="12" id="KW-1185">Reference proteome</keyword>
<gene>
    <name evidence="11" type="ORF">KQY15_07440</name>
</gene>
<keyword evidence="5" id="KW-0413">Isomerase</keyword>
<dbReference type="EMBL" id="JAHRID010000003">
    <property type="protein sequence ID" value="MBV2128923.1"/>
    <property type="molecule type" value="Genomic_DNA"/>
</dbReference>
<feature type="domain" description="UvrD-like helicase ATP-binding" evidence="10">
    <location>
        <begin position="470"/>
        <end position="749"/>
    </location>
</feature>
<dbReference type="PANTHER" id="PTHR11070">
    <property type="entry name" value="UVRD / RECB / PCRA DNA HELICASE FAMILY MEMBER"/>
    <property type="match status" value="1"/>
</dbReference>
<accession>A0ABS6MJD1</accession>
<dbReference type="InterPro" id="IPR014017">
    <property type="entry name" value="DNA_helicase_UvrD-like_C"/>
</dbReference>
<evidence type="ECO:0000256" key="8">
    <source>
        <dbReference type="ARBA" id="ARBA00048988"/>
    </source>
</evidence>
<keyword evidence="1 9" id="KW-0547">Nucleotide-binding</keyword>
<dbReference type="InterPro" id="IPR000212">
    <property type="entry name" value="DNA_helicase_UvrD/REP"/>
</dbReference>
<evidence type="ECO:0000256" key="2">
    <source>
        <dbReference type="ARBA" id="ARBA00022801"/>
    </source>
</evidence>
<evidence type="ECO:0000256" key="1">
    <source>
        <dbReference type="ARBA" id="ARBA00022741"/>
    </source>
</evidence>
<keyword evidence="2 9" id="KW-0378">Hydrolase</keyword>
<dbReference type="GO" id="GO:0004386">
    <property type="term" value="F:helicase activity"/>
    <property type="evidence" value="ECO:0007669"/>
    <property type="project" value="UniProtKB-KW"/>
</dbReference>
<evidence type="ECO:0000313" key="11">
    <source>
        <dbReference type="EMBL" id="MBV2128923.1"/>
    </source>
</evidence>
<reference evidence="11 12" key="1">
    <citation type="submission" date="2021-06" db="EMBL/GenBank/DDBJ databases">
        <title>Rheinheimera indica sp. nov., isolated from deep-sea sediment.</title>
        <authorList>
            <person name="Wang Z."/>
            <person name="Zhang X.-Y."/>
        </authorList>
    </citation>
    <scope>NUCLEOTIDE SEQUENCE [LARGE SCALE GENOMIC DNA]</scope>
    <source>
        <strain evidence="11 12">SM2107</strain>
    </source>
</reference>
<evidence type="ECO:0000256" key="7">
    <source>
        <dbReference type="ARBA" id="ARBA00034808"/>
    </source>
</evidence>
<feature type="binding site" evidence="9">
    <location>
        <begin position="491"/>
        <end position="498"/>
    </location>
    <ligand>
        <name>ATP</name>
        <dbReference type="ChEBI" id="CHEBI:30616"/>
    </ligand>
</feature>
<evidence type="ECO:0000256" key="6">
    <source>
        <dbReference type="ARBA" id="ARBA00034617"/>
    </source>
</evidence>
<evidence type="ECO:0000256" key="9">
    <source>
        <dbReference type="PROSITE-ProRule" id="PRU00560"/>
    </source>
</evidence>
<dbReference type="EC" id="5.6.2.4" evidence="7"/>
<evidence type="ECO:0000256" key="4">
    <source>
        <dbReference type="ARBA" id="ARBA00022840"/>
    </source>
</evidence>
<name>A0ABS6MJD1_9GAMM</name>
<comment type="catalytic activity">
    <reaction evidence="8">
        <text>ATP + H2O = ADP + phosphate + H(+)</text>
        <dbReference type="Rhea" id="RHEA:13065"/>
        <dbReference type="ChEBI" id="CHEBI:15377"/>
        <dbReference type="ChEBI" id="CHEBI:15378"/>
        <dbReference type="ChEBI" id="CHEBI:30616"/>
        <dbReference type="ChEBI" id="CHEBI:43474"/>
        <dbReference type="ChEBI" id="CHEBI:456216"/>
        <dbReference type="EC" id="5.6.2.4"/>
    </reaction>
</comment>
<keyword evidence="3 9" id="KW-0347">Helicase</keyword>
<proteinExistence type="predicted"/>
<dbReference type="Pfam" id="PF13361">
    <property type="entry name" value="UvrD_C"/>
    <property type="match status" value="1"/>
</dbReference>
<comment type="caution">
    <text evidence="11">The sequence shown here is derived from an EMBL/GenBank/DDBJ whole genome shotgun (WGS) entry which is preliminary data.</text>
</comment>
<evidence type="ECO:0000313" key="12">
    <source>
        <dbReference type="Proteomes" id="UP000704611"/>
    </source>
</evidence>
<dbReference type="RefSeq" id="WP_217668565.1">
    <property type="nucleotide sequence ID" value="NZ_JAHRID010000003.1"/>
</dbReference>
<keyword evidence="4 9" id="KW-0067">ATP-binding</keyword>
<dbReference type="PROSITE" id="PS51198">
    <property type="entry name" value="UVRD_HELICASE_ATP_BIND"/>
    <property type="match status" value="1"/>
</dbReference>
<dbReference type="CDD" id="cd17932">
    <property type="entry name" value="DEXQc_UvrD"/>
    <property type="match status" value="1"/>
</dbReference>
<sequence length="935" mass="106623">MPNSSDSAHHEFFNYLVPSNIFDVSKHSHVDIALNRSIGALTNPLKFRYTSKLDEILQVLTNPDTIEYQNQLLLKALNDVSVNTVDIDHIQIELKLTATDFKHLLDAKNGMLNVRIAARQARLRVTSCDPGERNEGFKKQDFRPFFNKGFEMVLDNDSYRNIRIYCAEANHHRNAGRELRYNFEIEFIPTRLSEKQIEIAFFHLKSVLRNTRFKQLINTATIGRIDTGYIMYGVSQLFGFLSTTNNKVTSGSCIPRNRKHAVETTYVGSRSSHHLIGYDKVLKENKKFIEDVFRRLPVSFSEVASKLEGINEWFPNQASSFRVESRNIYKTDEEPNFVEMDNIVSRLEELKFILPKALYPLDEKRLRKLILSKTIGRTRPLIKELGTFFIPSVTVTFDQSVLRQAIREKLTKFKKIVLDLTEPKKNGKSGNRSKDALRLQPPLEDIKRVNRAQAVLDARAAISPLIEKRRTKDDSVDSILKSNKRAIYVEGGPGSGKTRLIVSRVGALLGRGVHASEICVLAYTNDAANVFKNRLIKEGFYDEAMFVGTFSSWSRSVIENDDGKSSVILDDGAYLEQLTKLVSKRRKLIEESAPEDIARRLKTVFSHAASFPIPDVKRSLRKLMPKYKGLLAEVLKVHQQLEKFKVKNSLRDFNDLFTAFNQKLTKKGFAKSVAGKYKHLILDEVQDTNPAQWGIIKALHEKGQEFFCVGDPAQSMYKFRGASDVNLRKFLEVFPEGKKFYLMTNHRTTGEIVSLCNQVRTKINRKYRKSPYVRPDGIPPLVKICDDMEQVAKWLVSDIESRASVSKETSVLILCRYNKQVELIESTINKIGIETGEEQHIKVLTYHGAKGLEAKLCYVIDPLFSYSRLASYNEELCNTYVALTRAEDELVVVRCSGGFGFYGIPSNRYGVPSKWEHFKSGSMLAKLLADVKQID</sequence>
<evidence type="ECO:0000259" key="10">
    <source>
        <dbReference type="PROSITE" id="PS51198"/>
    </source>
</evidence>
<dbReference type="InterPro" id="IPR014016">
    <property type="entry name" value="UvrD-like_ATP-bd"/>
</dbReference>
<evidence type="ECO:0000256" key="3">
    <source>
        <dbReference type="ARBA" id="ARBA00022806"/>
    </source>
</evidence>